<dbReference type="Gene3D" id="3.50.80.10">
    <property type="entry name" value="D-tyrosyl-tRNA(Tyr) deacylase"/>
    <property type="match status" value="1"/>
</dbReference>
<organism evidence="3 4">
    <name type="scientific">Bowmanella yangjiangensis</name>
    <dbReference type="NCBI Taxonomy" id="2811230"/>
    <lineage>
        <taxon>Bacteria</taxon>
        <taxon>Pseudomonadati</taxon>
        <taxon>Pseudomonadota</taxon>
        <taxon>Gammaproteobacteria</taxon>
        <taxon>Alteromonadales</taxon>
        <taxon>Alteromonadaceae</taxon>
        <taxon>Bowmanella</taxon>
    </lineage>
</organism>
<dbReference type="PANTHER" id="PTHR10472">
    <property type="entry name" value="D-TYROSYL-TRNA TYR DEACYLASE"/>
    <property type="match status" value="1"/>
</dbReference>
<comment type="subcellular location">
    <subcellularLocation>
        <location evidence="2">Cytoplasm</location>
    </subcellularLocation>
</comment>
<evidence type="ECO:0000313" key="4">
    <source>
        <dbReference type="Proteomes" id="UP000663992"/>
    </source>
</evidence>
<comment type="catalytic activity">
    <reaction evidence="2">
        <text>glycyl-tRNA(Ala) + H2O = tRNA(Ala) + glycine + H(+)</text>
        <dbReference type="Rhea" id="RHEA:53744"/>
        <dbReference type="Rhea" id="RHEA-COMP:9657"/>
        <dbReference type="Rhea" id="RHEA-COMP:13640"/>
        <dbReference type="ChEBI" id="CHEBI:15377"/>
        <dbReference type="ChEBI" id="CHEBI:15378"/>
        <dbReference type="ChEBI" id="CHEBI:57305"/>
        <dbReference type="ChEBI" id="CHEBI:78442"/>
        <dbReference type="ChEBI" id="CHEBI:78522"/>
    </reaction>
</comment>
<dbReference type="EC" id="3.1.1.-" evidence="2"/>
<comment type="function">
    <text evidence="2">An aminoacyl-tRNA editing enzyme that deacylates mischarged D-aminoacyl-tRNAs. Also deacylates mischarged glycyl-tRNA(Ala), protecting cells against glycine mischarging by AlaRS. Acts via tRNA-based rather than protein-based catalysis; rejects L-amino acids rather than detecting D-amino acids in the active site. By recycling D-aminoacyl-tRNA to D-amino acids and free tRNA molecules, this enzyme counteracts the toxicity associated with the formation of D-aminoacyl-tRNA entities in vivo and helps enforce protein L-homochirality.</text>
</comment>
<dbReference type="Proteomes" id="UP000663992">
    <property type="component" value="Unassembled WGS sequence"/>
</dbReference>
<reference evidence="3 4" key="1">
    <citation type="submission" date="2021-03" db="EMBL/GenBank/DDBJ databases">
        <title>novel species isolated from a fishpond in China.</title>
        <authorList>
            <person name="Lu H."/>
            <person name="Cai Z."/>
        </authorList>
    </citation>
    <scope>NUCLEOTIDE SEQUENCE [LARGE SCALE GENOMIC DNA]</scope>
    <source>
        <strain evidence="3 4">Y57</strain>
    </source>
</reference>
<keyword evidence="2" id="KW-0820">tRNA-binding</keyword>
<keyword evidence="2" id="KW-0963">Cytoplasm</keyword>
<name>A0ABS3CQJ0_9ALTE</name>
<sequence length="146" mass="15841">MIALLQRVSSAQVDVEGKTVGKIGKGTMLLLGVEQGDDEAKAKRLCERVLNYRIFSDAQGKMNLNLSQVAGQLLVVSQFTLVADTEKGNRPSFSRAGEPQKSKLLYEYFVSQVKAAGIECQTGQFGADMQVSLVNDGPVTFQLRVA</sequence>
<comment type="caution">
    <text evidence="3">The sequence shown here is derived from an EMBL/GenBank/DDBJ whole genome shotgun (WGS) entry which is preliminary data.</text>
</comment>
<evidence type="ECO:0000256" key="2">
    <source>
        <dbReference type="HAMAP-Rule" id="MF_00518"/>
    </source>
</evidence>
<keyword evidence="2 3" id="KW-0378">Hydrolase</keyword>
<protein>
    <recommendedName>
        <fullName evidence="2">D-aminoacyl-tRNA deacylase</fullName>
        <shortName evidence="2">DTD</shortName>
        <ecNumber evidence="2">3.1.1.96</ecNumber>
    </recommendedName>
    <alternativeName>
        <fullName evidence="2">Gly-tRNA(Ala) deacylase</fullName>
        <ecNumber evidence="2">3.1.1.-</ecNumber>
    </alternativeName>
</protein>
<accession>A0ABS3CQJ0</accession>
<proteinExistence type="inferred from homology"/>
<evidence type="ECO:0000256" key="1">
    <source>
        <dbReference type="ARBA" id="ARBA00009673"/>
    </source>
</evidence>
<dbReference type="RefSeq" id="WP_206593176.1">
    <property type="nucleotide sequence ID" value="NZ_JAFKCS010000003.1"/>
</dbReference>
<dbReference type="EMBL" id="JAFKCS010000003">
    <property type="protein sequence ID" value="MBN7819364.1"/>
    <property type="molecule type" value="Genomic_DNA"/>
</dbReference>
<dbReference type="InterPro" id="IPR023509">
    <property type="entry name" value="DTD-like_sf"/>
</dbReference>
<dbReference type="HAMAP" id="MF_00518">
    <property type="entry name" value="Deacylase_Dtd"/>
    <property type="match status" value="1"/>
</dbReference>
<dbReference type="EC" id="3.1.1.96" evidence="2"/>
<comment type="catalytic activity">
    <reaction evidence="2">
        <text>a D-aminoacyl-tRNA + H2O = a tRNA + a D-alpha-amino acid + H(+)</text>
        <dbReference type="Rhea" id="RHEA:13953"/>
        <dbReference type="Rhea" id="RHEA-COMP:10123"/>
        <dbReference type="Rhea" id="RHEA-COMP:10124"/>
        <dbReference type="ChEBI" id="CHEBI:15377"/>
        <dbReference type="ChEBI" id="CHEBI:15378"/>
        <dbReference type="ChEBI" id="CHEBI:59871"/>
        <dbReference type="ChEBI" id="CHEBI:78442"/>
        <dbReference type="ChEBI" id="CHEBI:79333"/>
        <dbReference type="EC" id="3.1.1.96"/>
    </reaction>
</comment>
<dbReference type="GO" id="GO:0051499">
    <property type="term" value="F:D-aminoacyl-tRNA deacylase activity"/>
    <property type="evidence" value="ECO:0007669"/>
    <property type="project" value="UniProtKB-EC"/>
</dbReference>
<keyword evidence="2" id="KW-0694">RNA-binding</keyword>
<dbReference type="Pfam" id="PF02580">
    <property type="entry name" value="Tyr_Deacylase"/>
    <property type="match status" value="1"/>
</dbReference>
<gene>
    <name evidence="2 3" type="primary">dtd</name>
    <name evidence="3" type="ORF">J0A65_05775</name>
</gene>
<dbReference type="SUPFAM" id="SSF69500">
    <property type="entry name" value="DTD-like"/>
    <property type="match status" value="1"/>
</dbReference>
<comment type="similarity">
    <text evidence="1 2">Belongs to the DTD family.</text>
</comment>
<comment type="subunit">
    <text evidence="2">Homodimer.</text>
</comment>
<dbReference type="InterPro" id="IPR003732">
    <property type="entry name" value="Daa-tRNA_deacyls_DTD"/>
</dbReference>
<evidence type="ECO:0000313" key="3">
    <source>
        <dbReference type="EMBL" id="MBN7819364.1"/>
    </source>
</evidence>
<feature type="short sequence motif" description="Gly-cisPro motif, important for rejection of L-amino acids" evidence="2">
    <location>
        <begin position="137"/>
        <end position="138"/>
    </location>
</feature>
<dbReference type="PANTHER" id="PTHR10472:SF5">
    <property type="entry name" value="D-AMINOACYL-TRNA DEACYLASE 1"/>
    <property type="match status" value="1"/>
</dbReference>
<keyword evidence="4" id="KW-1185">Reference proteome</keyword>
<dbReference type="NCBIfam" id="TIGR00256">
    <property type="entry name" value="D-aminoacyl-tRNA deacylase"/>
    <property type="match status" value="1"/>
</dbReference>
<comment type="domain">
    <text evidence="2">A Gly-cisPro motif from one monomer fits into the active site of the other monomer to allow specific chiral rejection of L-amino acids.</text>
</comment>
<dbReference type="CDD" id="cd00563">
    <property type="entry name" value="Dtyr_deacylase"/>
    <property type="match status" value="1"/>
</dbReference>